<evidence type="ECO:0000313" key="5">
    <source>
        <dbReference type="Proteomes" id="UP000037069"/>
    </source>
</evidence>
<comment type="caution">
    <text evidence="4">The sequence shown here is derived from an EMBL/GenBank/DDBJ whole genome shotgun (WGS) entry which is preliminary data.</text>
</comment>
<dbReference type="OMA" id="THAIVSH"/>
<protein>
    <recommendedName>
        <fullName evidence="6">Cuticle protein</fullName>
    </recommendedName>
</protein>
<evidence type="ECO:0000256" key="2">
    <source>
        <dbReference type="ARBA" id="ARBA00022737"/>
    </source>
</evidence>
<dbReference type="PROSITE" id="PS00233">
    <property type="entry name" value="CHIT_BIND_RR_1"/>
    <property type="match status" value="4"/>
</dbReference>
<dbReference type="InterPro" id="IPR000618">
    <property type="entry name" value="Insect_cuticle"/>
</dbReference>
<dbReference type="PANTHER" id="PTHR12236">
    <property type="entry name" value="STRUCTURAL CONTITUENT OF CUTICLE"/>
    <property type="match status" value="1"/>
</dbReference>
<gene>
    <name evidence="4" type="ORF">FF38_01932</name>
</gene>
<sequence length="946" mass="101566">MLSENNSRHIDLKQTNIITQVYHAVPIAVHAAPLAVAQKVVNPQYEYSYGVEDKLIGDSKSQVKECNCDVVRGEYSLIDADGYKRTVQHTADDHNGFNAVVHREPYAVSTVAHYAAPTFVQTLAPVAHYYASTHYVAPTVIKTVAPFVFALAFVAVASAGYVPATQVYHAAPVAVHAAPLAVAQKVVVKSEEYDPHPQYKYSYGVEDKLTGDSKSQVEERDGDVVRGEYSLIDADGYKRTVQYTADDHNGFNAVVNREPLVKSVPTVVKSIAPVAHYTAPTIVKTVTPVAHYPAPTVVKTVAPVAHYAAPEHYTSYVAPTYVKSAEFVFALAFVAVASAGYVPATQVYHAAPVAVHAAPLAVAQKVVVKSEEYDPHPQYKYSYGVEDKLTGDSKSQIEERDGDVVRGEYSLIDADGYKRTVQYTADDHNGFNAVVHREPLVKSVPTVVKSIAPVSHYAAPTIVKTVTPVAHYSAPTVVKTVAPVAHYAAPEHYTSYVAPTYVKSAEFVFAIAFVAVASAGYVPAAQVYHAAPVSVHAAPLAVAQKVVVKSEEYDPHPQYRFSYGVDDKLTGDSKSQVEERDGDVVRGEYSLIDADGYKCTVQYTADAHNGFNAVVHREPLVKTVAHYAAPAVVKTVAPVAHYAAPAVVKTVAPVAHYSAPAVVKTFAPVAHYSAPTVVKTVAPVAQYAAPAYTHYSAPAVVKTLTPVTHYSAPTHYTSYSAPAFVFALAFVAVASAGYVPAAQVYQTAPVSLHAAPVAVAQKVVVKSEEYDPHPQYRFSYGVDDKLTGDSKSQVEERDGDVVRGEYSLIDADGYKRTVQYTADAHNGFNAVVHREPLVKTVAPVAHYAAPAVVKTVAPVAHYAAPAVVKSFAPVTHYSAPTVVKTVAPVAHYSAPTVVKTVAPVAHYSAPVAHYTTPVDHYSAPVAHYSAPTHYTSYAAPSVSYHH</sequence>
<dbReference type="AlphaFoldDB" id="A0A0L0CRC3"/>
<dbReference type="InterPro" id="IPR051217">
    <property type="entry name" value="Insect_Cuticle_Struc_Prot"/>
</dbReference>
<keyword evidence="5" id="KW-1185">Reference proteome</keyword>
<evidence type="ECO:0008006" key="6">
    <source>
        <dbReference type="Google" id="ProtNLM"/>
    </source>
</evidence>
<evidence type="ECO:0000313" key="4">
    <source>
        <dbReference type="EMBL" id="KNC34797.1"/>
    </source>
</evidence>
<dbReference type="PANTHER" id="PTHR12236:SF94">
    <property type="entry name" value="CCP84AA-RELATED"/>
    <property type="match status" value="1"/>
</dbReference>
<accession>A0A0L0CRC3</accession>
<evidence type="ECO:0000256" key="3">
    <source>
        <dbReference type="PROSITE-ProRule" id="PRU00497"/>
    </source>
</evidence>
<name>A0A0L0CRC3_LUCCU</name>
<proteinExistence type="predicted"/>
<evidence type="ECO:0000256" key="1">
    <source>
        <dbReference type="ARBA" id="ARBA00022460"/>
    </source>
</evidence>
<dbReference type="OrthoDB" id="7789829at2759"/>
<organism evidence="4 5">
    <name type="scientific">Lucilia cuprina</name>
    <name type="common">Green bottle fly</name>
    <name type="synonym">Australian sheep blowfly</name>
    <dbReference type="NCBI Taxonomy" id="7375"/>
    <lineage>
        <taxon>Eukaryota</taxon>
        <taxon>Metazoa</taxon>
        <taxon>Ecdysozoa</taxon>
        <taxon>Arthropoda</taxon>
        <taxon>Hexapoda</taxon>
        <taxon>Insecta</taxon>
        <taxon>Pterygota</taxon>
        <taxon>Neoptera</taxon>
        <taxon>Endopterygota</taxon>
        <taxon>Diptera</taxon>
        <taxon>Brachycera</taxon>
        <taxon>Muscomorpha</taxon>
        <taxon>Oestroidea</taxon>
        <taxon>Calliphoridae</taxon>
        <taxon>Luciliinae</taxon>
        <taxon>Lucilia</taxon>
    </lineage>
</organism>
<keyword evidence="2" id="KW-0677">Repeat</keyword>
<dbReference type="PROSITE" id="PS51155">
    <property type="entry name" value="CHIT_BIND_RR_2"/>
    <property type="match status" value="5"/>
</dbReference>
<reference evidence="4 5" key="1">
    <citation type="journal article" date="2015" name="Nat. Commun.">
        <title>Lucilia cuprina genome unlocks parasitic fly biology to underpin future interventions.</title>
        <authorList>
            <person name="Anstead C.A."/>
            <person name="Korhonen P.K."/>
            <person name="Young N.D."/>
            <person name="Hall R.S."/>
            <person name="Jex A.R."/>
            <person name="Murali S.C."/>
            <person name="Hughes D.S."/>
            <person name="Lee S.F."/>
            <person name="Perry T."/>
            <person name="Stroehlein A.J."/>
            <person name="Ansell B.R."/>
            <person name="Breugelmans B."/>
            <person name="Hofmann A."/>
            <person name="Qu J."/>
            <person name="Dugan S."/>
            <person name="Lee S.L."/>
            <person name="Chao H."/>
            <person name="Dinh H."/>
            <person name="Han Y."/>
            <person name="Doddapaneni H.V."/>
            <person name="Worley K.C."/>
            <person name="Muzny D.M."/>
            <person name="Ioannidis P."/>
            <person name="Waterhouse R.M."/>
            <person name="Zdobnov E.M."/>
            <person name="James P.J."/>
            <person name="Bagnall N.H."/>
            <person name="Kotze A.C."/>
            <person name="Gibbs R.A."/>
            <person name="Richards S."/>
            <person name="Batterham P."/>
            <person name="Gasser R.B."/>
        </authorList>
    </citation>
    <scope>NUCLEOTIDE SEQUENCE [LARGE SCALE GENOMIC DNA]</scope>
    <source>
        <strain evidence="4 5">LS</strain>
        <tissue evidence="4">Full body</tissue>
    </source>
</reference>
<dbReference type="GO" id="GO:0031012">
    <property type="term" value="C:extracellular matrix"/>
    <property type="evidence" value="ECO:0007669"/>
    <property type="project" value="TreeGrafter"/>
</dbReference>
<dbReference type="PRINTS" id="PR00947">
    <property type="entry name" value="CUTICLE"/>
</dbReference>
<dbReference type="Proteomes" id="UP000037069">
    <property type="component" value="Unassembled WGS sequence"/>
</dbReference>
<dbReference type="Pfam" id="PF00379">
    <property type="entry name" value="Chitin_bind_4"/>
    <property type="match status" value="5"/>
</dbReference>
<keyword evidence="1 3" id="KW-0193">Cuticle</keyword>
<dbReference type="InterPro" id="IPR031311">
    <property type="entry name" value="CHIT_BIND_RR_consensus"/>
</dbReference>
<dbReference type="GO" id="GO:0005615">
    <property type="term" value="C:extracellular space"/>
    <property type="evidence" value="ECO:0007669"/>
    <property type="project" value="TreeGrafter"/>
</dbReference>
<dbReference type="GO" id="GO:0042302">
    <property type="term" value="F:structural constituent of cuticle"/>
    <property type="evidence" value="ECO:0007669"/>
    <property type="project" value="UniProtKB-UniRule"/>
</dbReference>
<dbReference type="EMBL" id="JRES01000032">
    <property type="protein sequence ID" value="KNC34797.1"/>
    <property type="molecule type" value="Genomic_DNA"/>
</dbReference>